<proteinExistence type="predicted"/>
<keyword evidence="4" id="KW-1185">Reference proteome</keyword>
<organism evidence="3 4">
    <name type="scientific">Piliocolobus tephrosceles</name>
    <name type="common">Ugandan red Colobus</name>
    <dbReference type="NCBI Taxonomy" id="591936"/>
    <lineage>
        <taxon>Eukaryota</taxon>
        <taxon>Metazoa</taxon>
        <taxon>Chordata</taxon>
        <taxon>Craniata</taxon>
        <taxon>Vertebrata</taxon>
        <taxon>Euteleostomi</taxon>
        <taxon>Mammalia</taxon>
        <taxon>Eutheria</taxon>
        <taxon>Euarchontoglires</taxon>
        <taxon>Primates</taxon>
        <taxon>Haplorrhini</taxon>
        <taxon>Catarrhini</taxon>
        <taxon>Cercopithecidae</taxon>
        <taxon>Colobinae</taxon>
        <taxon>Piliocolobus</taxon>
    </lineage>
</organism>
<name>A0A8C9IQF4_9PRIM</name>
<reference evidence="3" key="1">
    <citation type="submission" date="2025-08" db="UniProtKB">
        <authorList>
            <consortium name="Ensembl"/>
        </authorList>
    </citation>
    <scope>IDENTIFICATION</scope>
</reference>
<evidence type="ECO:0000256" key="2">
    <source>
        <dbReference type="SAM" id="SignalP"/>
    </source>
</evidence>
<feature type="signal peptide" evidence="2">
    <location>
        <begin position="1"/>
        <end position="20"/>
    </location>
</feature>
<evidence type="ECO:0000256" key="1">
    <source>
        <dbReference type="SAM" id="MobiDB-lite"/>
    </source>
</evidence>
<feature type="compositionally biased region" description="Basic residues" evidence="1">
    <location>
        <begin position="104"/>
        <end position="120"/>
    </location>
</feature>
<feature type="chain" id="PRO_5034406409" evidence="2">
    <location>
        <begin position="21"/>
        <end position="155"/>
    </location>
</feature>
<sequence length="155" mass="15818">MVSQALGLLCLLLGLQDCLAAGSPWRAAQAPARQLVPGGAAAGLPGEGVQGGAVLLRGGPGDLQGPGEDEVLSGFIDPADHPRADLSLSPSRGQANSVAQGPGKHQRSLRAQRSLPRRQGKGYPFSGKSSSSLTTQDHILTPNELSGTAATFFSK</sequence>
<evidence type="ECO:0000313" key="3">
    <source>
        <dbReference type="Ensembl" id="ENSPTEP00000040424.1"/>
    </source>
</evidence>
<keyword evidence="2" id="KW-0732">Signal</keyword>
<dbReference type="AlphaFoldDB" id="A0A8C9IQF4"/>
<dbReference type="Proteomes" id="UP000694416">
    <property type="component" value="Unplaced"/>
</dbReference>
<feature type="compositionally biased region" description="Polar residues" evidence="1">
    <location>
        <begin position="88"/>
        <end position="99"/>
    </location>
</feature>
<dbReference type="Ensembl" id="ENSPTET00000054178.1">
    <property type="protein sequence ID" value="ENSPTEP00000040424.1"/>
    <property type="gene ID" value="ENSPTEG00000037224.1"/>
</dbReference>
<feature type="region of interest" description="Disordered" evidence="1">
    <location>
        <begin position="55"/>
        <end position="155"/>
    </location>
</feature>
<protein>
    <submittedName>
        <fullName evidence="3">Coagulation factor VII</fullName>
    </submittedName>
</protein>
<feature type="compositionally biased region" description="Polar residues" evidence="1">
    <location>
        <begin position="127"/>
        <end position="155"/>
    </location>
</feature>
<reference evidence="3" key="2">
    <citation type="submission" date="2025-09" db="UniProtKB">
        <authorList>
            <consortium name="Ensembl"/>
        </authorList>
    </citation>
    <scope>IDENTIFICATION</scope>
</reference>
<accession>A0A8C9IQF4</accession>
<evidence type="ECO:0000313" key="4">
    <source>
        <dbReference type="Proteomes" id="UP000694416"/>
    </source>
</evidence>